<dbReference type="Pfam" id="PF02796">
    <property type="entry name" value="HTH_7"/>
    <property type="match status" value="1"/>
</dbReference>
<keyword evidence="3" id="KW-1185">Reference proteome</keyword>
<evidence type="ECO:0000313" key="2">
    <source>
        <dbReference type="EMBL" id="OZI71856.1"/>
    </source>
</evidence>
<gene>
    <name evidence="2" type="ORF">CAL22_18910</name>
</gene>
<dbReference type="Proteomes" id="UP000216429">
    <property type="component" value="Unassembled WGS sequence"/>
</dbReference>
<dbReference type="GO" id="GO:0003677">
    <property type="term" value="F:DNA binding"/>
    <property type="evidence" value="ECO:0007669"/>
    <property type="project" value="InterPro"/>
</dbReference>
<dbReference type="Gene3D" id="1.10.10.60">
    <property type="entry name" value="Homeodomain-like"/>
    <property type="match status" value="1"/>
</dbReference>
<dbReference type="InterPro" id="IPR006120">
    <property type="entry name" value="Resolvase_HTH_dom"/>
</dbReference>
<dbReference type="EMBL" id="NEVU01000003">
    <property type="protein sequence ID" value="OZI71856.1"/>
    <property type="molecule type" value="Genomic_DNA"/>
</dbReference>
<dbReference type="AlphaFoldDB" id="A0A261VCI3"/>
<comment type="caution">
    <text evidence="2">The sequence shown here is derived from an EMBL/GenBank/DDBJ whole genome shotgun (WGS) entry which is preliminary data.</text>
</comment>
<proteinExistence type="predicted"/>
<evidence type="ECO:0000259" key="1">
    <source>
        <dbReference type="Pfam" id="PF02796"/>
    </source>
</evidence>
<name>A0A261VCI3_9BORD</name>
<reference evidence="3" key="1">
    <citation type="submission" date="2017-05" db="EMBL/GenBank/DDBJ databases">
        <title>Complete and WGS of Bordetella genogroups.</title>
        <authorList>
            <person name="Spilker T."/>
            <person name="Lipuma J."/>
        </authorList>
    </citation>
    <scope>NUCLEOTIDE SEQUENCE [LARGE SCALE GENOMIC DNA]</scope>
    <source>
        <strain evidence="3">AU6712</strain>
    </source>
</reference>
<protein>
    <recommendedName>
        <fullName evidence="1">Resolvase HTH domain-containing protein</fullName>
    </recommendedName>
</protein>
<dbReference type="GO" id="GO:0000150">
    <property type="term" value="F:DNA strand exchange activity"/>
    <property type="evidence" value="ECO:0007669"/>
    <property type="project" value="InterPro"/>
</dbReference>
<feature type="domain" description="Resolvase HTH" evidence="1">
    <location>
        <begin position="258"/>
        <end position="289"/>
    </location>
</feature>
<accession>A0A261VCI3</accession>
<sequence length="294" mass="33524">MTPIEAKKIIVCDGCPSTVAAAVRRFEQACTPSYTTASRRYSIWSLLREQMDAPVAEALQAAKLPNLLGHSFSRWLELGCERGERVRLERLGKNIRALQRAFKSEFYPGLHALLDTLCEVGFFVLSRTPRISVGVSKEKASQAVNYGRRQSSEYPFCELCWKQSMRAVAEEKAKKLSAGTRVPLAEIIRFSSRFCADHNPSDPASRYRVDHRYRQRFQDEVKRQWGLVRGKQAPWTHTPDEWAVRMQAYGLARVPDETRADEMRRMAAQGTPRKAIAEHFGVSRQAVHKALKRV</sequence>
<evidence type="ECO:0000313" key="3">
    <source>
        <dbReference type="Proteomes" id="UP000216429"/>
    </source>
</evidence>
<organism evidence="2 3">
    <name type="scientific">Bordetella genomosp. 12</name>
    <dbReference type="NCBI Taxonomy" id="463035"/>
    <lineage>
        <taxon>Bacteria</taxon>
        <taxon>Pseudomonadati</taxon>
        <taxon>Pseudomonadota</taxon>
        <taxon>Betaproteobacteria</taxon>
        <taxon>Burkholderiales</taxon>
        <taxon>Alcaligenaceae</taxon>
        <taxon>Bordetella</taxon>
    </lineage>
</organism>